<keyword evidence="5" id="KW-0269">Exonuclease</keyword>
<dbReference type="Gene3D" id="3.60.21.10">
    <property type="match status" value="1"/>
</dbReference>
<keyword evidence="8" id="KW-1185">Reference proteome</keyword>
<dbReference type="CDD" id="cd00840">
    <property type="entry name" value="MPP_Mre11_N"/>
    <property type="match status" value="1"/>
</dbReference>
<dbReference type="GO" id="GO:0004527">
    <property type="term" value="F:exonuclease activity"/>
    <property type="evidence" value="ECO:0007669"/>
    <property type="project" value="UniProtKB-KW"/>
</dbReference>
<dbReference type="InterPro" id="IPR041796">
    <property type="entry name" value="Mre11_N"/>
</dbReference>
<dbReference type="InterPro" id="IPR050535">
    <property type="entry name" value="DNA_Repair-Maintenance_Comp"/>
</dbReference>
<feature type="domain" description="Calcineurin-like phosphoesterase" evidence="6">
    <location>
        <begin position="17"/>
        <end position="220"/>
    </location>
</feature>
<accession>A0A6C7EKB0</accession>
<evidence type="ECO:0000313" key="8">
    <source>
        <dbReference type="Proteomes" id="UP000011863"/>
    </source>
</evidence>
<evidence type="ECO:0000256" key="1">
    <source>
        <dbReference type="ARBA" id="ARBA00010555"/>
    </source>
</evidence>
<dbReference type="AlphaFoldDB" id="A0A6C7EKB0"/>
<name>A0A6C7EKB0_ILUCY</name>
<keyword evidence="3" id="KW-0540">Nuclease</keyword>
<sequence length="463" mass="49170">MMNTSSDITPRPDAATRILHTSDWHLGVTVRNESRHTDHDAVVDEIVAIAARAQPDLIVHTGDLFHGGRPGMADFGRAIRALRALGDIAPVVVLAGNHDSAIALETLGTAVSDPVPELAAEGRYDPNAPSPARIRVVARAANASNGGVATYPTAAGGKLRFTGLPFVHQNRIVGDWADILAQHATYTDGIRKICDLLANSAFESFDTANDVAVFASHIHVDGARTSSEREVHVSDAYATDPAHLEARYGYLAFGHIHIPQAIADGRGRYAGSIIQVDFGEAGETKQVVVADLTPGRPTRIHDVELSAGRRLRRVSSPIGSLAKLSDDLGDAIVEVTVTAEPDSTAVVFNPNAELGEHDSLSSAVAAALPDATIVGVIDARRPRSDTADQIEIPENTETVSEMFRGWLHDSGGPLFERHATTGAASGERVAELFDEIHHAVGTDTDIAIAELEQMRALDAELGN</sequence>
<reference evidence="7 8" key="1">
    <citation type="journal article" date="2013" name="Int. J. Syst. Evol. Microbiol.">
        <title>Ilumatobacter nonamiense sp. nov. and Ilumatobacter coccineum sp. nov., isolated from seashore sand.</title>
        <authorList>
            <person name="Matsumoto A."/>
            <person name="Kasai H."/>
            <person name="Matsuo Y."/>
            <person name="Shizuri Y."/>
            <person name="Ichikawa N."/>
            <person name="Fujita N."/>
            <person name="Omura S."/>
            <person name="Takahashi Y."/>
        </authorList>
    </citation>
    <scope>NUCLEOTIDE SEQUENCE [LARGE SCALE GENOMIC DNA]</scope>
    <source>
        <strain evidence="8">NBRC 103263 / KCTC 29153 / YM16-304</strain>
    </source>
</reference>
<evidence type="ECO:0000256" key="3">
    <source>
        <dbReference type="ARBA" id="ARBA00022722"/>
    </source>
</evidence>
<dbReference type="PANTHER" id="PTHR30337">
    <property type="entry name" value="COMPONENT OF ATP-DEPENDENT DSDNA EXONUCLEASE"/>
    <property type="match status" value="1"/>
</dbReference>
<organism evidence="7 8">
    <name type="scientific">Ilumatobacter coccineus (strain NBRC 103263 / KCTC 29153 / YM16-304)</name>
    <dbReference type="NCBI Taxonomy" id="1313172"/>
    <lineage>
        <taxon>Bacteria</taxon>
        <taxon>Bacillati</taxon>
        <taxon>Actinomycetota</taxon>
        <taxon>Acidimicrobiia</taxon>
        <taxon>Acidimicrobiales</taxon>
        <taxon>Ilumatobacteraceae</taxon>
        <taxon>Ilumatobacter</taxon>
    </lineage>
</organism>
<dbReference type="InterPro" id="IPR029052">
    <property type="entry name" value="Metallo-depent_PP-like"/>
</dbReference>
<protein>
    <recommendedName>
        <fullName evidence="2">Nuclease SbcCD subunit D</fullName>
    </recommendedName>
</protein>
<evidence type="ECO:0000256" key="2">
    <source>
        <dbReference type="ARBA" id="ARBA00013365"/>
    </source>
</evidence>
<dbReference type="Pfam" id="PF00149">
    <property type="entry name" value="Metallophos"/>
    <property type="match status" value="1"/>
</dbReference>
<evidence type="ECO:0000313" key="7">
    <source>
        <dbReference type="EMBL" id="BAN04386.1"/>
    </source>
</evidence>
<dbReference type="KEGG" id="aym:YM304_40720"/>
<evidence type="ECO:0000259" key="6">
    <source>
        <dbReference type="Pfam" id="PF00149"/>
    </source>
</evidence>
<proteinExistence type="inferred from homology"/>
<gene>
    <name evidence="7" type="primary">sbcD</name>
    <name evidence="7" type="ORF">YM304_40720</name>
</gene>
<comment type="similarity">
    <text evidence="1">Belongs to the SbcD family.</text>
</comment>
<dbReference type="InterPro" id="IPR004843">
    <property type="entry name" value="Calcineurin-like_PHP"/>
</dbReference>
<evidence type="ECO:0000256" key="4">
    <source>
        <dbReference type="ARBA" id="ARBA00022801"/>
    </source>
</evidence>
<dbReference type="Proteomes" id="UP000011863">
    <property type="component" value="Chromosome"/>
</dbReference>
<evidence type="ECO:0000256" key="5">
    <source>
        <dbReference type="ARBA" id="ARBA00022839"/>
    </source>
</evidence>
<dbReference type="EMBL" id="AP012057">
    <property type="protein sequence ID" value="BAN04386.1"/>
    <property type="molecule type" value="Genomic_DNA"/>
</dbReference>
<dbReference type="PANTHER" id="PTHR30337:SF0">
    <property type="entry name" value="NUCLEASE SBCCD SUBUNIT D"/>
    <property type="match status" value="1"/>
</dbReference>
<dbReference type="SUPFAM" id="SSF56300">
    <property type="entry name" value="Metallo-dependent phosphatases"/>
    <property type="match status" value="1"/>
</dbReference>
<keyword evidence="4" id="KW-0378">Hydrolase</keyword>